<dbReference type="EMBL" id="CM000832">
    <property type="protein sequence ID" value="EET07830.1"/>
    <property type="molecule type" value="Genomic_DNA"/>
</dbReference>
<dbReference type="Proteomes" id="UP000001812">
    <property type="component" value="Chromosome I"/>
</dbReference>
<evidence type="ECO:0000313" key="1">
    <source>
        <dbReference type="EMBL" id="EET07830.1"/>
    </source>
</evidence>
<protein>
    <submittedName>
        <fullName evidence="1">Uncharacterized protein</fullName>
    </submittedName>
</protein>
<gene>
    <name evidence="1" type="ORF">BURPS1710A_2534</name>
</gene>
<dbReference type="AlphaFoldDB" id="A0A0E1W3Q1"/>
<sequence length="60" mass="6480">MTAVKRRGNGNVLHLMASVNRHLATAAIKTAARSDIEVMPVILNLMDVTAPKSKTRQGSH</sequence>
<reference evidence="1" key="1">
    <citation type="submission" date="2009-05" db="EMBL/GenBank/DDBJ databases">
        <authorList>
            <person name="Harkins D.M."/>
            <person name="DeShazer D."/>
            <person name="Woods D.E."/>
            <person name="Brinkac L.M."/>
            <person name="Brown K.A."/>
            <person name="Hung G.C."/>
            <person name="Tuanyok A."/>
            <person name="Zhang B."/>
            <person name="Nierman W.C."/>
        </authorList>
    </citation>
    <scope>NUCLEOTIDE SEQUENCE [LARGE SCALE GENOMIC DNA]</scope>
    <source>
        <strain evidence="1">1710a</strain>
    </source>
</reference>
<organism evidence="1">
    <name type="scientific">Burkholderia pseudomallei 1710a</name>
    <dbReference type="NCBI Taxonomy" id="320371"/>
    <lineage>
        <taxon>Bacteria</taxon>
        <taxon>Pseudomonadati</taxon>
        <taxon>Pseudomonadota</taxon>
        <taxon>Betaproteobacteria</taxon>
        <taxon>Burkholderiales</taxon>
        <taxon>Burkholderiaceae</taxon>
        <taxon>Burkholderia</taxon>
        <taxon>pseudomallei group</taxon>
    </lineage>
</organism>
<proteinExistence type="predicted"/>
<dbReference type="HOGENOM" id="CLU_2932429_0_0_4"/>
<accession>A0A0E1W3Q1</accession>
<name>A0A0E1W3Q1_BURPE</name>